<dbReference type="EMBL" id="CAJOBB010026420">
    <property type="protein sequence ID" value="CAF4415712.1"/>
    <property type="molecule type" value="Genomic_DNA"/>
</dbReference>
<name>A0A820PYT8_9BILA</name>
<accession>A0A820PYT8</accession>
<protein>
    <submittedName>
        <fullName evidence="1">Uncharacterized protein</fullName>
    </submittedName>
</protein>
<evidence type="ECO:0000313" key="1">
    <source>
        <dbReference type="EMBL" id="CAF4415712.1"/>
    </source>
</evidence>
<reference evidence="1" key="1">
    <citation type="submission" date="2021-02" db="EMBL/GenBank/DDBJ databases">
        <authorList>
            <person name="Nowell W R."/>
        </authorList>
    </citation>
    <scope>NUCLEOTIDE SEQUENCE</scope>
</reference>
<dbReference type="AlphaFoldDB" id="A0A820PYT8"/>
<organism evidence="1 2">
    <name type="scientific">Adineta steineri</name>
    <dbReference type="NCBI Taxonomy" id="433720"/>
    <lineage>
        <taxon>Eukaryota</taxon>
        <taxon>Metazoa</taxon>
        <taxon>Spiralia</taxon>
        <taxon>Gnathifera</taxon>
        <taxon>Rotifera</taxon>
        <taxon>Eurotatoria</taxon>
        <taxon>Bdelloidea</taxon>
        <taxon>Adinetida</taxon>
        <taxon>Adinetidae</taxon>
        <taxon>Adineta</taxon>
    </lineage>
</organism>
<proteinExistence type="predicted"/>
<comment type="caution">
    <text evidence="1">The sequence shown here is derived from an EMBL/GenBank/DDBJ whole genome shotgun (WGS) entry which is preliminary data.</text>
</comment>
<dbReference type="Proteomes" id="UP000663868">
    <property type="component" value="Unassembled WGS sequence"/>
</dbReference>
<gene>
    <name evidence="1" type="ORF">KXQ929_LOCUS51869</name>
</gene>
<sequence length="66" mass="7096">MVELAHAAGVDPNQARINVEALGTTVTASDDLLVRTDFSGGKISKFADEECANKSFFEFCRVCLVS</sequence>
<feature type="non-terminal residue" evidence="1">
    <location>
        <position position="1"/>
    </location>
</feature>
<evidence type="ECO:0000313" key="2">
    <source>
        <dbReference type="Proteomes" id="UP000663868"/>
    </source>
</evidence>